<accession>A0ABU6CV58</accession>
<evidence type="ECO:0000313" key="2">
    <source>
        <dbReference type="Proteomes" id="UP001308005"/>
    </source>
</evidence>
<gene>
    <name evidence="1" type="ORF">VSS37_03390</name>
</gene>
<dbReference type="RefSeq" id="WP_324693241.1">
    <property type="nucleotide sequence ID" value="NZ_JAYMYJ010000029.1"/>
</dbReference>
<dbReference type="Proteomes" id="UP001308005">
    <property type="component" value="Unassembled WGS sequence"/>
</dbReference>
<keyword evidence="2" id="KW-1185">Reference proteome</keyword>
<evidence type="ECO:0000313" key="1">
    <source>
        <dbReference type="EMBL" id="MEB4590014.1"/>
    </source>
</evidence>
<dbReference type="EMBL" id="JAYMYJ010000029">
    <property type="protein sequence ID" value="MEB4590014.1"/>
    <property type="molecule type" value="Genomic_DNA"/>
</dbReference>
<comment type="caution">
    <text evidence="1">The sequence shown here is derived from an EMBL/GenBank/DDBJ whole genome shotgun (WGS) entry which is preliminary data.</text>
</comment>
<proteinExistence type="predicted"/>
<organism evidence="1 2">
    <name type="scientific">Candidatus Thiothrix phosphatis</name>
    <dbReference type="NCBI Taxonomy" id="3112415"/>
    <lineage>
        <taxon>Bacteria</taxon>
        <taxon>Pseudomonadati</taxon>
        <taxon>Pseudomonadota</taxon>
        <taxon>Gammaproteobacteria</taxon>
        <taxon>Thiotrichales</taxon>
        <taxon>Thiotrichaceae</taxon>
        <taxon>Thiothrix</taxon>
    </lineage>
</organism>
<name>A0ABU6CV58_9GAMM</name>
<protein>
    <submittedName>
        <fullName evidence="1">Uncharacterized protein</fullName>
    </submittedName>
</protein>
<reference evidence="2" key="1">
    <citation type="submission" date="2023-07" db="EMBL/GenBank/DDBJ databases">
        <title>The carbon used by Thiothrix.</title>
        <authorList>
            <person name="Chen L."/>
        </authorList>
    </citation>
    <scope>NUCLEOTIDE SEQUENCE [LARGE SCALE GENOMIC DNA]</scope>
</reference>
<sequence>MTEINEPCIGMNTAKAKAPAILHLSGVRYVRANSLQDGSKPELQKLYGALEELRYSGSHDFTVDAVNDLLDEMLATTASLIIDTRKSDFQEARNAGWK</sequence>